<gene>
    <name evidence="12" type="ORF">RISW2_23030</name>
</gene>
<evidence type="ECO:0000313" key="13">
    <source>
        <dbReference type="Proteomes" id="UP000023430"/>
    </source>
</evidence>
<comment type="subcellular location">
    <subcellularLocation>
        <location evidence="1">Cytoplasm</location>
    </subcellularLocation>
</comment>
<dbReference type="OrthoDB" id="9802426at2"/>
<dbReference type="InterPro" id="IPR039420">
    <property type="entry name" value="WalR-like"/>
</dbReference>
<dbReference type="InterPro" id="IPR001867">
    <property type="entry name" value="OmpR/PhoB-type_DNA-bd"/>
</dbReference>
<evidence type="ECO:0000256" key="4">
    <source>
        <dbReference type="ARBA" id="ARBA00023012"/>
    </source>
</evidence>
<feature type="DNA-binding region" description="OmpR/PhoB-type" evidence="9">
    <location>
        <begin position="137"/>
        <end position="231"/>
    </location>
</feature>
<dbReference type="SMART" id="SM00862">
    <property type="entry name" value="Trans_reg_C"/>
    <property type="match status" value="1"/>
</dbReference>
<dbReference type="CDD" id="cd00383">
    <property type="entry name" value="trans_reg_C"/>
    <property type="match status" value="1"/>
</dbReference>
<organism evidence="12 13">
    <name type="scientific">Roseivivax isoporae LMG 25204</name>
    <dbReference type="NCBI Taxonomy" id="1449351"/>
    <lineage>
        <taxon>Bacteria</taxon>
        <taxon>Pseudomonadati</taxon>
        <taxon>Pseudomonadota</taxon>
        <taxon>Alphaproteobacteria</taxon>
        <taxon>Rhodobacterales</taxon>
        <taxon>Roseobacteraceae</taxon>
        <taxon>Roseivivax</taxon>
    </lineage>
</organism>
<dbReference type="eggNOG" id="COG0745">
    <property type="taxonomic scope" value="Bacteria"/>
</dbReference>
<dbReference type="EMBL" id="JAME01000087">
    <property type="protein sequence ID" value="ETX26516.1"/>
    <property type="molecule type" value="Genomic_DNA"/>
</dbReference>
<dbReference type="PANTHER" id="PTHR48111">
    <property type="entry name" value="REGULATOR OF RPOS"/>
    <property type="match status" value="1"/>
</dbReference>
<keyword evidence="2" id="KW-0963">Cytoplasm</keyword>
<dbReference type="PROSITE" id="PS51755">
    <property type="entry name" value="OMPR_PHOB"/>
    <property type="match status" value="1"/>
</dbReference>
<dbReference type="PROSITE" id="PS50110">
    <property type="entry name" value="RESPONSE_REGULATORY"/>
    <property type="match status" value="1"/>
</dbReference>
<evidence type="ECO:0000256" key="9">
    <source>
        <dbReference type="PROSITE-ProRule" id="PRU01091"/>
    </source>
</evidence>
<dbReference type="InterPro" id="IPR036388">
    <property type="entry name" value="WH-like_DNA-bd_sf"/>
</dbReference>
<protein>
    <recommendedName>
        <fullName evidence="14">Transcriptional regulator</fullName>
    </recommendedName>
</protein>
<keyword evidence="4" id="KW-0902">Two-component regulatory system</keyword>
<dbReference type="Proteomes" id="UP000023430">
    <property type="component" value="Unassembled WGS sequence"/>
</dbReference>
<keyword evidence="13" id="KW-1185">Reference proteome</keyword>
<feature type="non-terminal residue" evidence="12">
    <location>
        <position position="1"/>
    </location>
</feature>
<dbReference type="SMART" id="SM00448">
    <property type="entry name" value="REC"/>
    <property type="match status" value="1"/>
</dbReference>
<dbReference type="PANTHER" id="PTHR48111:SF35">
    <property type="entry name" value="TRANSCRIPTIONAL REGULATORY PROTEIN QSEB"/>
    <property type="match status" value="1"/>
</dbReference>
<feature type="domain" description="OmpR/PhoB-type" evidence="11">
    <location>
        <begin position="137"/>
        <end position="231"/>
    </location>
</feature>
<dbReference type="RefSeq" id="WP_084615543.1">
    <property type="nucleotide sequence ID" value="NZ_JAME01000087.1"/>
</dbReference>
<evidence type="ECO:0008006" key="14">
    <source>
        <dbReference type="Google" id="ProtNLM"/>
    </source>
</evidence>
<comment type="caution">
    <text evidence="12">The sequence shown here is derived from an EMBL/GenBank/DDBJ whole genome shotgun (WGS) entry which is preliminary data.</text>
</comment>
<evidence type="ECO:0000256" key="8">
    <source>
        <dbReference type="PROSITE-ProRule" id="PRU00169"/>
    </source>
</evidence>
<keyword evidence="6 9" id="KW-0238">DNA-binding</keyword>
<dbReference type="SUPFAM" id="SSF52172">
    <property type="entry name" value="CheY-like"/>
    <property type="match status" value="1"/>
</dbReference>
<dbReference type="GO" id="GO:0032993">
    <property type="term" value="C:protein-DNA complex"/>
    <property type="evidence" value="ECO:0007669"/>
    <property type="project" value="TreeGrafter"/>
</dbReference>
<name>X7F378_9RHOB</name>
<evidence type="ECO:0000256" key="1">
    <source>
        <dbReference type="ARBA" id="ARBA00004496"/>
    </source>
</evidence>
<dbReference type="SUPFAM" id="SSF46894">
    <property type="entry name" value="C-terminal effector domain of the bipartite response regulators"/>
    <property type="match status" value="1"/>
</dbReference>
<evidence type="ECO:0000256" key="2">
    <source>
        <dbReference type="ARBA" id="ARBA00022490"/>
    </source>
</evidence>
<evidence type="ECO:0000313" key="12">
    <source>
        <dbReference type="EMBL" id="ETX26516.1"/>
    </source>
</evidence>
<evidence type="ECO:0000259" key="10">
    <source>
        <dbReference type="PROSITE" id="PS50110"/>
    </source>
</evidence>
<keyword evidence="7" id="KW-0804">Transcription</keyword>
<dbReference type="InterPro" id="IPR001789">
    <property type="entry name" value="Sig_transdc_resp-reg_receiver"/>
</dbReference>
<dbReference type="GO" id="GO:0006355">
    <property type="term" value="P:regulation of DNA-templated transcription"/>
    <property type="evidence" value="ECO:0007669"/>
    <property type="project" value="InterPro"/>
</dbReference>
<evidence type="ECO:0000256" key="5">
    <source>
        <dbReference type="ARBA" id="ARBA00023015"/>
    </source>
</evidence>
<keyword evidence="3 8" id="KW-0597">Phosphoprotein</keyword>
<dbReference type="GO" id="GO:0000976">
    <property type="term" value="F:transcription cis-regulatory region binding"/>
    <property type="evidence" value="ECO:0007669"/>
    <property type="project" value="TreeGrafter"/>
</dbReference>
<dbReference type="Pfam" id="PF00486">
    <property type="entry name" value="Trans_reg_C"/>
    <property type="match status" value="1"/>
</dbReference>
<feature type="modified residue" description="4-aspartylphosphate" evidence="8">
    <location>
        <position position="64"/>
    </location>
</feature>
<reference evidence="12 13" key="1">
    <citation type="submission" date="2014-01" db="EMBL/GenBank/DDBJ databases">
        <title>Roseivivax isoporae LMG 25204 Genome Sequencing.</title>
        <authorList>
            <person name="Lai Q."/>
            <person name="Li G."/>
            <person name="Shao Z."/>
        </authorList>
    </citation>
    <scope>NUCLEOTIDE SEQUENCE [LARGE SCALE GENOMIC DNA]</scope>
    <source>
        <strain evidence="12 13">LMG 25204</strain>
    </source>
</reference>
<dbReference type="GO" id="GO:0005829">
    <property type="term" value="C:cytosol"/>
    <property type="evidence" value="ECO:0007669"/>
    <property type="project" value="TreeGrafter"/>
</dbReference>
<evidence type="ECO:0000259" key="11">
    <source>
        <dbReference type="PROSITE" id="PS51755"/>
    </source>
</evidence>
<evidence type="ECO:0000256" key="3">
    <source>
        <dbReference type="ARBA" id="ARBA00022553"/>
    </source>
</evidence>
<dbReference type="Gene3D" id="3.40.50.2300">
    <property type="match status" value="1"/>
</dbReference>
<evidence type="ECO:0000256" key="7">
    <source>
        <dbReference type="ARBA" id="ARBA00023163"/>
    </source>
</evidence>
<dbReference type="InterPro" id="IPR016032">
    <property type="entry name" value="Sig_transdc_resp-reg_C-effctor"/>
</dbReference>
<accession>X7F378</accession>
<keyword evidence="5" id="KW-0805">Transcription regulation</keyword>
<dbReference type="Gene3D" id="1.10.10.10">
    <property type="entry name" value="Winged helix-like DNA-binding domain superfamily/Winged helix DNA-binding domain"/>
    <property type="match status" value="1"/>
</dbReference>
<proteinExistence type="predicted"/>
<dbReference type="STRING" id="1449351.RISW2_23030"/>
<dbReference type="GO" id="GO:0000156">
    <property type="term" value="F:phosphorelay response regulator activity"/>
    <property type="evidence" value="ECO:0007669"/>
    <property type="project" value="TreeGrafter"/>
</dbReference>
<feature type="domain" description="Response regulatory" evidence="10">
    <location>
        <begin position="15"/>
        <end position="129"/>
    </location>
</feature>
<sequence>MKRGQDQRGGRTTVHILLLEDDQVLGDGLANGLKLEGHVVDWLTCGRDAEAADVDSDFDAVILDLGLPGVDGKRVLQRWRRNNSLVPVLVLTAYDRDSHCAETLDIGADDYVTKPIPMPELSARLRAIQRRAAGGADNLLEEGALRLERERRTGFLGKRPLELSTFEYTILEILLERAGKPVGRDTLEARLYGWEDGPESNSLEVLIHKLRNKIGRTRIRTVRGLGYRLDP</sequence>
<dbReference type="Pfam" id="PF00072">
    <property type="entry name" value="Response_reg"/>
    <property type="match status" value="1"/>
</dbReference>
<evidence type="ECO:0000256" key="6">
    <source>
        <dbReference type="ARBA" id="ARBA00023125"/>
    </source>
</evidence>
<dbReference type="AlphaFoldDB" id="X7F378"/>
<dbReference type="InterPro" id="IPR011006">
    <property type="entry name" value="CheY-like_superfamily"/>
</dbReference>